<dbReference type="STRING" id="1184267.A11Q_1742"/>
<dbReference type="Pfam" id="PF00873">
    <property type="entry name" value="ACR_tran"/>
    <property type="match status" value="1"/>
</dbReference>
<gene>
    <name evidence="3" type="ORF">A11Q_1742</name>
</gene>
<feature type="compositionally biased region" description="Polar residues" evidence="1">
    <location>
        <begin position="1066"/>
        <end position="1077"/>
    </location>
</feature>
<keyword evidence="2" id="KW-0472">Membrane</keyword>
<feature type="transmembrane region" description="Helical" evidence="2">
    <location>
        <begin position="466"/>
        <end position="492"/>
    </location>
</feature>
<proteinExistence type="predicted"/>
<dbReference type="PANTHER" id="PTHR32063">
    <property type="match status" value="1"/>
</dbReference>
<feature type="region of interest" description="Disordered" evidence="1">
    <location>
        <begin position="1041"/>
        <end position="1077"/>
    </location>
</feature>
<dbReference type="Gene3D" id="1.20.1640.10">
    <property type="entry name" value="Multidrug efflux transporter AcrB transmembrane domain"/>
    <property type="match status" value="2"/>
</dbReference>
<dbReference type="SUPFAM" id="SSF82693">
    <property type="entry name" value="Multidrug efflux transporter AcrB pore domain, PN1, PN2, PC1 and PC2 subdomains"/>
    <property type="match status" value="3"/>
</dbReference>
<dbReference type="InterPro" id="IPR001036">
    <property type="entry name" value="Acrflvin-R"/>
</dbReference>
<dbReference type="GO" id="GO:0005886">
    <property type="term" value="C:plasma membrane"/>
    <property type="evidence" value="ECO:0007669"/>
    <property type="project" value="TreeGrafter"/>
</dbReference>
<reference evidence="3 4" key="1">
    <citation type="journal article" date="2013" name="ISME J.">
        <title>By their genes ye shall know them: genomic signatures of predatory bacteria.</title>
        <authorList>
            <person name="Pasternak Z."/>
            <person name="Pietrokovski S."/>
            <person name="Rotem O."/>
            <person name="Gophna U."/>
            <person name="Lurie-Weinberger M.N."/>
            <person name="Jurkevitch E."/>
        </authorList>
    </citation>
    <scope>NUCLEOTIDE SEQUENCE [LARGE SCALE GENOMIC DNA]</scope>
    <source>
        <strain evidence="3 4">JSS</strain>
    </source>
</reference>
<feature type="transmembrane region" description="Helical" evidence="2">
    <location>
        <begin position="970"/>
        <end position="988"/>
    </location>
</feature>
<sequence>MSLANVSIKRPIFITSVIIAILAAGIAGFKAMSVDLYPDVSIPVVSVQTVYPGAGPEEIENLISRPIEDNVSTISGIKRLTSRNLEGVSMVIVEFQSTVEAKDAEQQVRDKINLTKPNLPDDIEEPVIKKFDPADSPIMMLALSAKDIGDAKLYDIADRYVKPRLEQVNNVGAIEIVGGRKREVHVILDRQKLKAREISVGQVAAQIGASGENIPSGKVNKGDQELIFRGLGEFRSVPEVADTLVNLYGNEVPTRVADLGTVVDTLEDEKTRSFFEGDKVIVLQVFRQAGSNTLSVTDDIKKQLVKIEPELSQLEGTPQLQVVIDSSRVIRNNVADVYETIIIGIILTVITVFFFLGSMRSTLITALSLPVSLIGAFALMKFAGFSINVVSLLALTLAVGLLIDDAIVVIENIYRRMELGENSLEGAEKGTSEIQMAVFAITLVVIAVFVPVAMMTGIVGQFLKQFGLTVAISMAISLFVALTIIPMLAAYFGGDGHGAHGKQHKPHGLYEKTIGRMLRGFDRFQTWLENVYENMLEWSLRHTRLTIAGTFVVFALSIYTVAHVPSEFIPDDDSGEVAVTLELAPGASLDRTAQAVDEVNTIIKKNSDVEFSLVTIGGVYGEANKADILVKLKPTRKITSLMYRDQLRQELAGFVEEYNPIVKKYDTSGGMQAQPITLNLLSPNPEALAKAADQVFERLKNDPRVKDPNTNYRTGKPEMQVRLKPGAAKEYGINTSTMGVELRAQVEGLTTAKFREMGREYDVRVRLKDDQRDLQKDFKNIYVPNINRKLVRLSDIANGEVVAGPASIERQDRSRYVQLTASVAPGVGLSEVVNDLVKSMTTGDTKLPVDVRYSFAGDAENMQELAGSAVLAIIFGTLCVYLILASLYESFITPITILVALPLALSGAFLGLFITGKTINLFAILGLFMLIGVAGKNGILLVDFTKQLMDQGIDRTTALIRAGRTRLRPILMTSFALIAGTLPIAIGLNPASRTRTSMGVAIVAGVLLSTILTLIVVPALFVYVDRFRVWANNYGARFTSHEKSGAAPTASQHQEEKEIETVQPAIVNSNASEPTEA</sequence>
<dbReference type="Gene3D" id="3.30.70.1440">
    <property type="entry name" value="Multidrug efflux transporter AcrB pore domain"/>
    <property type="match status" value="1"/>
</dbReference>
<dbReference type="InterPro" id="IPR027463">
    <property type="entry name" value="AcrB_DN_DC_subdom"/>
</dbReference>
<feature type="transmembrane region" description="Helical" evidence="2">
    <location>
        <begin position="891"/>
        <end position="915"/>
    </location>
</feature>
<evidence type="ECO:0000256" key="2">
    <source>
        <dbReference type="SAM" id="Phobius"/>
    </source>
</evidence>
<dbReference type="eggNOG" id="COG0841">
    <property type="taxonomic scope" value="Bacteria"/>
</dbReference>
<feature type="transmembrane region" description="Helical" evidence="2">
    <location>
        <begin position="363"/>
        <end position="383"/>
    </location>
</feature>
<dbReference type="EMBL" id="CP003537">
    <property type="protein sequence ID" value="AGH95958.1"/>
    <property type="molecule type" value="Genomic_DNA"/>
</dbReference>
<keyword evidence="4" id="KW-1185">Reference proteome</keyword>
<dbReference type="Gene3D" id="3.30.70.1320">
    <property type="entry name" value="Multidrug efflux transporter AcrB pore domain like"/>
    <property type="match status" value="1"/>
</dbReference>
<feature type="transmembrane region" description="Helical" evidence="2">
    <location>
        <begin position="1000"/>
        <end position="1024"/>
    </location>
</feature>
<evidence type="ECO:0000313" key="3">
    <source>
        <dbReference type="EMBL" id="AGH95958.1"/>
    </source>
</evidence>
<dbReference type="OrthoDB" id="5287126at2"/>
<dbReference type="Proteomes" id="UP000012040">
    <property type="component" value="Chromosome"/>
</dbReference>
<dbReference type="HOGENOM" id="CLU_002755_1_2_7"/>
<evidence type="ECO:0000313" key="4">
    <source>
        <dbReference type="Proteomes" id="UP000012040"/>
    </source>
</evidence>
<dbReference type="SUPFAM" id="SSF82866">
    <property type="entry name" value="Multidrug efflux transporter AcrB transmembrane domain"/>
    <property type="match status" value="2"/>
</dbReference>
<organism evidence="3 4">
    <name type="scientific">Pseudobdellovibrio exovorus JSS</name>
    <dbReference type="NCBI Taxonomy" id="1184267"/>
    <lineage>
        <taxon>Bacteria</taxon>
        <taxon>Pseudomonadati</taxon>
        <taxon>Bdellovibrionota</taxon>
        <taxon>Bdellovibrionia</taxon>
        <taxon>Bdellovibrionales</taxon>
        <taxon>Pseudobdellovibrionaceae</taxon>
        <taxon>Pseudobdellovibrio</taxon>
    </lineage>
</organism>
<keyword evidence="2" id="KW-1133">Transmembrane helix</keyword>
<feature type="transmembrane region" description="Helical" evidence="2">
    <location>
        <begin position="434"/>
        <end position="454"/>
    </location>
</feature>
<keyword evidence="2" id="KW-0812">Transmembrane</keyword>
<dbReference type="Gene3D" id="3.30.70.1430">
    <property type="entry name" value="Multidrug efflux transporter AcrB pore domain"/>
    <property type="match status" value="2"/>
</dbReference>
<dbReference type="AlphaFoldDB" id="M4V9S0"/>
<dbReference type="PANTHER" id="PTHR32063:SF0">
    <property type="entry name" value="SWARMING MOTILITY PROTEIN SWRC"/>
    <property type="match status" value="1"/>
</dbReference>
<dbReference type="SUPFAM" id="SSF82714">
    <property type="entry name" value="Multidrug efflux transporter AcrB TolC docking domain, DN and DC subdomains"/>
    <property type="match status" value="2"/>
</dbReference>
<name>M4V9S0_9BACT</name>
<dbReference type="Gene3D" id="3.30.2090.10">
    <property type="entry name" value="Multidrug efflux transporter AcrB TolC docking domain, DN and DC subdomains"/>
    <property type="match status" value="2"/>
</dbReference>
<protein>
    <submittedName>
        <fullName evidence="3">Efflux transporter</fullName>
    </submittedName>
</protein>
<evidence type="ECO:0000256" key="1">
    <source>
        <dbReference type="SAM" id="MobiDB-lite"/>
    </source>
</evidence>
<dbReference type="RefSeq" id="WP_015470448.1">
    <property type="nucleotide sequence ID" value="NC_020813.1"/>
</dbReference>
<feature type="transmembrane region" description="Helical" evidence="2">
    <location>
        <begin position="337"/>
        <end position="356"/>
    </location>
</feature>
<feature type="transmembrane region" description="Helical" evidence="2">
    <location>
        <begin position="389"/>
        <end position="414"/>
    </location>
</feature>
<feature type="transmembrane region" description="Helical" evidence="2">
    <location>
        <begin position="921"/>
        <end position="942"/>
    </location>
</feature>
<accession>M4V9S0</accession>
<dbReference type="GO" id="GO:0042910">
    <property type="term" value="F:xenobiotic transmembrane transporter activity"/>
    <property type="evidence" value="ECO:0007669"/>
    <property type="project" value="TreeGrafter"/>
</dbReference>
<dbReference type="KEGG" id="bex:A11Q_1742"/>
<feature type="transmembrane region" description="Helical" evidence="2">
    <location>
        <begin position="545"/>
        <end position="562"/>
    </location>
</feature>
<dbReference type="PATRIC" id="fig|1184267.3.peg.1763"/>
<feature type="transmembrane region" description="Helical" evidence="2">
    <location>
        <begin position="12"/>
        <end position="32"/>
    </location>
</feature>
<feature type="transmembrane region" description="Helical" evidence="2">
    <location>
        <begin position="865"/>
        <end position="884"/>
    </location>
</feature>
<dbReference type="PRINTS" id="PR00702">
    <property type="entry name" value="ACRIFLAVINRP"/>
</dbReference>